<dbReference type="Proteomes" id="UP000077628">
    <property type="component" value="Unassembled WGS sequence"/>
</dbReference>
<protein>
    <recommendedName>
        <fullName evidence="1">Transposase DDE domain-containing protein</fullName>
    </recommendedName>
</protein>
<sequence>MDWLAPARGRRGPAEKFSDAAIRFCLMIKNLFGLAQRQASRMVASILKLFGLDWVKPYYPTLCRCRQHVPVCISYRAHPNGLHLLVDRSAVKMLGEG</sequence>
<dbReference type="Pfam" id="PF13737">
    <property type="entry name" value="DDE_Tnp_1_5"/>
    <property type="match status" value="1"/>
</dbReference>
<evidence type="ECO:0000313" key="3">
    <source>
        <dbReference type="Proteomes" id="UP000077628"/>
    </source>
</evidence>
<reference evidence="3" key="1">
    <citation type="submission" date="2016-03" db="EMBL/GenBank/DDBJ databases">
        <authorList>
            <person name="Heylen K."/>
            <person name="De Vos P."/>
            <person name="Vekeman B."/>
        </authorList>
    </citation>
    <scope>NUCLEOTIDE SEQUENCE [LARGE SCALE GENOMIC DNA]</scope>
    <source>
        <strain evidence="3">R-45383</strain>
    </source>
</reference>
<dbReference type="EMBL" id="LUUK01000148">
    <property type="protein sequence ID" value="OAI20064.1"/>
    <property type="molecule type" value="Genomic_DNA"/>
</dbReference>
<name>A0A177NR87_9GAMM</name>
<proteinExistence type="predicted"/>
<keyword evidence="3" id="KW-1185">Reference proteome</keyword>
<dbReference type="InterPro" id="IPR025668">
    <property type="entry name" value="Tnp_DDE_dom"/>
</dbReference>
<organism evidence="2 3">
    <name type="scientific">Methylomonas koyamae</name>
    <dbReference type="NCBI Taxonomy" id="702114"/>
    <lineage>
        <taxon>Bacteria</taxon>
        <taxon>Pseudomonadati</taxon>
        <taxon>Pseudomonadota</taxon>
        <taxon>Gammaproteobacteria</taxon>
        <taxon>Methylococcales</taxon>
        <taxon>Methylococcaceae</taxon>
        <taxon>Methylomonas</taxon>
    </lineage>
</organism>
<comment type="caution">
    <text evidence="2">The sequence shown here is derived from an EMBL/GenBank/DDBJ whole genome shotgun (WGS) entry which is preliminary data.</text>
</comment>
<dbReference type="AlphaFoldDB" id="A0A177NR87"/>
<evidence type="ECO:0000259" key="1">
    <source>
        <dbReference type="Pfam" id="PF13737"/>
    </source>
</evidence>
<dbReference type="OrthoDB" id="6382212at2"/>
<evidence type="ECO:0000313" key="2">
    <source>
        <dbReference type="EMBL" id="OAI20064.1"/>
    </source>
</evidence>
<gene>
    <name evidence="2" type="ORF">A1355_24165</name>
</gene>
<feature type="domain" description="Transposase DDE" evidence="1">
    <location>
        <begin position="2"/>
        <end position="96"/>
    </location>
</feature>
<accession>A0A177NR87</accession>